<evidence type="ECO:0008006" key="3">
    <source>
        <dbReference type="Google" id="ProtNLM"/>
    </source>
</evidence>
<dbReference type="EMBL" id="CALNXI010007737">
    <property type="protein sequence ID" value="CAH3199394.1"/>
    <property type="molecule type" value="Genomic_DNA"/>
</dbReference>
<feature type="non-terminal residue" evidence="1">
    <location>
        <position position="1"/>
    </location>
</feature>
<evidence type="ECO:0000313" key="1">
    <source>
        <dbReference type="EMBL" id="CAH3199394.1"/>
    </source>
</evidence>
<sequence>SGREADGSDDDFHKRNLLQLGVSQSSSCSGMSQTLSEGCSIGDDCSTITCDMNFVETPITFKLKVNKCDDPVSVTALLDVPDLQNVKWSHTYNSDDIVKVPGFITFLPSILFADVYVQVKLKSNEDRLYLEVNLLAGKPFLDKHQDYPVNVTVIEGDLPISNDHC</sequence>
<feature type="non-terminal residue" evidence="1">
    <location>
        <position position="165"/>
    </location>
</feature>
<comment type="caution">
    <text evidence="1">The sequence shown here is derived from an EMBL/GenBank/DDBJ whole genome shotgun (WGS) entry which is preliminary data.</text>
</comment>
<evidence type="ECO:0000313" key="2">
    <source>
        <dbReference type="Proteomes" id="UP001159427"/>
    </source>
</evidence>
<accession>A0ABN8T509</accession>
<proteinExistence type="predicted"/>
<keyword evidence="2" id="KW-1185">Reference proteome</keyword>
<gene>
    <name evidence="1" type="ORF">PEVE_00041132</name>
</gene>
<organism evidence="1 2">
    <name type="scientific">Porites evermanni</name>
    <dbReference type="NCBI Taxonomy" id="104178"/>
    <lineage>
        <taxon>Eukaryota</taxon>
        <taxon>Metazoa</taxon>
        <taxon>Cnidaria</taxon>
        <taxon>Anthozoa</taxon>
        <taxon>Hexacorallia</taxon>
        <taxon>Scleractinia</taxon>
        <taxon>Fungiina</taxon>
        <taxon>Poritidae</taxon>
        <taxon>Porites</taxon>
    </lineage>
</organism>
<protein>
    <recommendedName>
        <fullName evidence="3">Leptin receptor</fullName>
    </recommendedName>
</protein>
<dbReference type="Proteomes" id="UP001159427">
    <property type="component" value="Unassembled WGS sequence"/>
</dbReference>
<name>A0ABN8T509_9CNID</name>
<reference evidence="1 2" key="1">
    <citation type="submission" date="2022-05" db="EMBL/GenBank/DDBJ databases">
        <authorList>
            <consortium name="Genoscope - CEA"/>
            <person name="William W."/>
        </authorList>
    </citation>
    <scope>NUCLEOTIDE SEQUENCE [LARGE SCALE GENOMIC DNA]</scope>
</reference>